<accession>A0AAD9L7Q7</accession>
<proteinExistence type="predicted"/>
<keyword evidence="2" id="KW-1185">Reference proteome</keyword>
<reference evidence="1" key="1">
    <citation type="journal article" date="2023" name="Mol. Biol. Evol.">
        <title>Third-Generation Sequencing Reveals the Adaptive Role of the Epigenome in Three Deep-Sea Polychaetes.</title>
        <authorList>
            <person name="Perez M."/>
            <person name="Aroh O."/>
            <person name="Sun Y."/>
            <person name="Lan Y."/>
            <person name="Juniper S.K."/>
            <person name="Young C.R."/>
            <person name="Angers B."/>
            <person name="Qian P.Y."/>
        </authorList>
    </citation>
    <scope>NUCLEOTIDE SEQUENCE</scope>
    <source>
        <strain evidence="1">R07B-5</strain>
    </source>
</reference>
<dbReference type="PANTHER" id="PTHR47027">
    <property type="entry name" value="REVERSE TRANSCRIPTASE DOMAIN-CONTAINING PROTEIN"/>
    <property type="match status" value="1"/>
</dbReference>
<dbReference type="Proteomes" id="UP001209878">
    <property type="component" value="Unassembled WGS sequence"/>
</dbReference>
<dbReference type="EMBL" id="JAODUO010000301">
    <property type="protein sequence ID" value="KAK2183658.1"/>
    <property type="molecule type" value="Genomic_DNA"/>
</dbReference>
<organism evidence="1 2">
    <name type="scientific">Ridgeia piscesae</name>
    <name type="common">Tubeworm</name>
    <dbReference type="NCBI Taxonomy" id="27915"/>
    <lineage>
        <taxon>Eukaryota</taxon>
        <taxon>Metazoa</taxon>
        <taxon>Spiralia</taxon>
        <taxon>Lophotrochozoa</taxon>
        <taxon>Annelida</taxon>
        <taxon>Polychaeta</taxon>
        <taxon>Sedentaria</taxon>
        <taxon>Canalipalpata</taxon>
        <taxon>Sabellida</taxon>
        <taxon>Siboglinidae</taxon>
        <taxon>Ridgeia</taxon>
    </lineage>
</organism>
<protein>
    <recommendedName>
        <fullName evidence="3">Endonuclease-reverse transcriptase</fullName>
    </recommendedName>
</protein>
<sequence>MTNNTNGFSTDIRVNGEKLDCVHRFKYLGAIIANEGSKPEIRARITQATAALAKLKTIWNDRNIALSSKIRLMRSLVLYACESWTLTADTERRMQAMEMRCLRKLLGITYRDHISNEEVRNRTWQAIEPH</sequence>
<gene>
    <name evidence="1" type="ORF">NP493_301g03013</name>
</gene>
<evidence type="ECO:0000313" key="1">
    <source>
        <dbReference type="EMBL" id="KAK2183658.1"/>
    </source>
</evidence>
<evidence type="ECO:0000313" key="2">
    <source>
        <dbReference type="Proteomes" id="UP001209878"/>
    </source>
</evidence>
<dbReference type="AlphaFoldDB" id="A0AAD9L7Q7"/>
<evidence type="ECO:0008006" key="3">
    <source>
        <dbReference type="Google" id="ProtNLM"/>
    </source>
</evidence>
<dbReference type="PANTHER" id="PTHR47027:SF25">
    <property type="entry name" value="REVERSE TRANSCRIPTASE DOMAIN-CONTAINING PROTEIN"/>
    <property type="match status" value="1"/>
</dbReference>
<name>A0AAD9L7Q7_RIDPI</name>
<comment type="caution">
    <text evidence="1">The sequence shown here is derived from an EMBL/GenBank/DDBJ whole genome shotgun (WGS) entry which is preliminary data.</text>
</comment>